<feature type="transmembrane region" description="Helical" evidence="7">
    <location>
        <begin position="142"/>
        <end position="160"/>
    </location>
</feature>
<keyword evidence="4 7" id="KW-0812">Transmembrane</keyword>
<dbReference type="PANTHER" id="PTHR43549:SF3">
    <property type="entry name" value="MULTIDRUG RESISTANCE PROTEIN YPNP-RELATED"/>
    <property type="match status" value="1"/>
</dbReference>
<evidence type="ECO:0000256" key="4">
    <source>
        <dbReference type="ARBA" id="ARBA00022692"/>
    </source>
</evidence>
<protein>
    <recommendedName>
        <fullName evidence="9">MATE family efflux transporter</fullName>
    </recommendedName>
</protein>
<dbReference type="GO" id="GO:0042910">
    <property type="term" value="F:xenobiotic transmembrane transporter activity"/>
    <property type="evidence" value="ECO:0007669"/>
    <property type="project" value="InterPro"/>
</dbReference>
<dbReference type="PANTHER" id="PTHR43549">
    <property type="entry name" value="MULTIDRUG RESISTANCE PROTEIN YPNP-RELATED"/>
    <property type="match status" value="1"/>
</dbReference>
<dbReference type="AlphaFoldDB" id="A0A0F9U6M7"/>
<evidence type="ECO:0000256" key="7">
    <source>
        <dbReference type="SAM" id="Phobius"/>
    </source>
</evidence>
<reference evidence="8" key="1">
    <citation type="journal article" date="2015" name="Nature">
        <title>Complex archaea that bridge the gap between prokaryotes and eukaryotes.</title>
        <authorList>
            <person name="Spang A."/>
            <person name="Saw J.H."/>
            <person name="Jorgensen S.L."/>
            <person name="Zaremba-Niedzwiedzka K."/>
            <person name="Martijn J."/>
            <person name="Lind A.E."/>
            <person name="van Eijk R."/>
            <person name="Schleper C."/>
            <person name="Guy L."/>
            <person name="Ettema T.J."/>
        </authorList>
    </citation>
    <scope>NUCLEOTIDE SEQUENCE</scope>
</reference>
<dbReference type="GO" id="GO:0015297">
    <property type="term" value="F:antiporter activity"/>
    <property type="evidence" value="ECO:0007669"/>
    <property type="project" value="InterPro"/>
</dbReference>
<feature type="transmembrane region" description="Helical" evidence="7">
    <location>
        <begin position="172"/>
        <end position="194"/>
    </location>
</feature>
<feature type="transmembrane region" description="Helical" evidence="7">
    <location>
        <begin position="244"/>
        <end position="267"/>
    </location>
</feature>
<keyword evidence="6 7" id="KW-0472">Membrane</keyword>
<evidence type="ECO:0000256" key="5">
    <source>
        <dbReference type="ARBA" id="ARBA00022989"/>
    </source>
</evidence>
<dbReference type="Pfam" id="PF01554">
    <property type="entry name" value="MatE"/>
    <property type="match status" value="2"/>
</dbReference>
<dbReference type="NCBIfam" id="TIGR00797">
    <property type="entry name" value="matE"/>
    <property type="match status" value="1"/>
</dbReference>
<name>A0A0F9U6M7_9ZZZZ</name>
<dbReference type="PIRSF" id="PIRSF006603">
    <property type="entry name" value="DinF"/>
    <property type="match status" value="1"/>
</dbReference>
<feature type="transmembrane region" description="Helical" evidence="7">
    <location>
        <begin position="60"/>
        <end position="81"/>
    </location>
</feature>
<sequence>MSALRRNNATLTTGPVGWTLFKMAGPMLFGFVSMVIFNLVDTYFVSDLGTRPLAAMTFTFPVIMVVFSVAFGIGMGATAVVSRAIGQGDHHRVQELATHAMMLAVVLVAVFCAIGLASMGPIFRMLGAAEDLIPLIEQYMRIWFIGMVFVVVPIVGNNIIRATGNTTIPAIIMFVGAGLNAALDPLLIFGLWGLPRMELAGAALATVIARSVTLVLSLLIMHYREGLLELAVPRLAALWASWRRVMFIGVPACMTNLLVTVLMAVMTRLVAGFGEEAVAAIGVGHRILHFPEMITAALAASMVPFVGQNAGAGHFDRIYRGLKIGHIFAVTWGLVAYIVLAVVARPLAAPFSNDPDVLEKIVLFLRIVPLGMAAIGAGMVTGAALNALHRPILSAAFRITHVMLLVVLAWSGSQLWQLKGLFFGGLASDVILSSVAAVCVWRIVARHRREMDAPPEAPAGDAPATCG</sequence>
<feature type="transmembrane region" description="Helical" evidence="7">
    <location>
        <begin position="287"/>
        <end position="306"/>
    </location>
</feature>
<dbReference type="EMBL" id="LAZR01000192">
    <property type="protein sequence ID" value="KKN82977.1"/>
    <property type="molecule type" value="Genomic_DNA"/>
</dbReference>
<evidence type="ECO:0000256" key="1">
    <source>
        <dbReference type="ARBA" id="ARBA00004651"/>
    </source>
</evidence>
<evidence type="ECO:0000256" key="6">
    <source>
        <dbReference type="ARBA" id="ARBA00023136"/>
    </source>
</evidence>
<organism evidence="8">
    <name type="scientific">marine sediment metagenome</name>
    <dbReference type="NCBI Taxonomy" id="412755"/>
    <lineage>
        <taxon>unclassified sequences</taxon>
        <taxon>metagenomes</taxon>
        <taxon>ecological metagenomes</taxon>
    </lineage>
</organism>
<proteinExistence type="predicted"/>
<gene>
    <name evidence="8" type="ORF">LCGC14_0303920</name>
</gene>
<feature type="transmembrane region" description="Helical" evidence="7">
    <location>
        <begin position="200"/>
        <end position="223"/>
    </location>
</feature>
<dbReference type="InterPro" id="IPR048279">
    <property type="entry name" value="MdtK-like"/>
</dbReference>
<feature type="transmembrane region" description="Helical" evidence="7">
    <location>
        <begin position="395"/>
        <end position="416"/>
    </location>
</feature>
<evidence type="ECO:0008006" key="9">
    <source>
        <dbReference type="Google" id="ProtNLM"/>
    </source>
</evidence>
<keyword evidence="5 7" id="KW-1133">Transmembrane helix</keyword>
<evidence type="ECO:0000313" key="8">
    <source>
        <dbReference type="EMBL" id="KKN82977.1"/>
    </source>
</evidence>
<evidence type="ECO:0000256" key="3">
    <source>
        <dbReference type="ARBA" id="ARBA00022475"/>
    </source>
</evidence>
<feature type="transmembrane region" description="Helical" evidence="7">
    <location>
        <begin position="367"/>
        <end position="388"/>
    </location>
</feature>
<feature type="transmembrane region" description="Helical" evidence="7">
    <location>
        <begin position="102"/>
        <end position="122"/>
    </location>
</feature>
<accession>A0A0F9U6M7</accession>
<comment type="caution">
    <text evidence="8">The sequence shown here is derived from an EMBL/GenBank/DDBJ whole genome shotgun (WGS) entry which is preliminary data.</text>
</comment>
<dbReference type="InterPro" id="IPR002528">
    <property type="entry name" value="MATE_fam"/>
</dbReference>
<dbReference type="GO" id="GO:0005886">
    <property type="term" value="C:plasma membrane"/>
    <property type="evidence" value="ECO:0007669"/>
    <property type="project" value="UniProtKB-SubCell"/>
</dbReference>
<keyword evidence="3" id="KW-1003">Cell membrane</keyword>
<feature type="transmembrane region" description="Helical" evidence="7">
    <location>
        <begin position="20"/>
        <end position="40"/>
    </location>
</feature>
<dbReference type="InterPro" id="IPR052031">
    <property type="entry name" value="Membrane_Transporter-Flippase"/>
</dbReference>
<keyword evidence="2" id="KW-0813">Transport</keyword>
<feature type="transmembrane region" description="Helical" evidence="7">
    <location>
        <begin position="422"/>
        <end position="444"/>
    </location>
</feature>
<evidence type="ECO:0000256" key="2">
    <source>
        <dbReference type="ARBA" id="ARBA00022448"/>
    </source>
</evidence>
<feature type="transmembrane region" description="Helical" evidence="7">
    <location>
        <begin position="327"/>
        <end position="347"/>
    </location>
</feature>
<comment type="subcellular location">
    <subcellularLocation>
        <location evidence="1">Cell membrane</location>
        <topology evidence="1">Multi-pass membrane protein</topology>
    </subcellularLocation>
</comment>